<dbReference type="PANTHER" id="PTHR34071">
    <property type="entry name" value="5-NITROIMIDAZOLE ANTIBIOTICS RESISTANCE PROTEIN, NIMA-FAMILY-RELATED PROTEIN-RELATED"/>
    <property type="match status" value="1"/>
</dbReference>
<dbReference type="SUPFAM" id="SSF50475">
    <property type="entry name" value="FMN-binding split barrel"/>
    <property type="match status" value="1"/>
</dbReference>
<name>A0A939BGQ8_9CLOT</name>
<dbReference type="InterPro" id="IPR024747">
    <property type="entry name" value="Pyridox_Oxase-rel"/>
</dbReference>
<organism evidence="1 2">
    <name type="scientific">Mordavella massiliensis</name>
    <dbReference type="NCBI Taxonomy" id="1871024"/>
    <lineage>
        <taxon>Bacteria</taxon>
        <taxon>Bacillati</taxon>
        <taxon>Bacillota</taxon>
        <taxon>Clostridia</taxon>
        <taxon>Eubacteriales</taxon>
        <taxon>Clostridiaceae</taxon>
        <taxon>Mordavella</taxon>
    </lineage>
</organism>
<accession>A0A939BGQ8</accession>
<dbReference type="EMBL" id="JACJKS010000006">
    <property type="protein sequence ID" value="MBM6948159.1"/>
    <property type="molecule type" value="Genomic_DNA"/>
</dbReference>
<dbReference type="Proteomes" id="UP000705508">
    <property type="component" value="Unassembled WGS sequence"/>
</dbReference>
<sequence length="159" mass="18330">MRRPKRRMTDIGEITKMIGECMVCRVGMVSEGKVYVVPMNFGYESRGDKLTFYLHSAKVGRKIGTLKEEPEVCIELDCRHGLKEAELPCSHSYYYASLIGTGKVRVLKTFEEKLHGLKEVMRHQTGKEFDNFDEKWVNAVEVLKVELDEYACKHYDGTN</sequence>
<dbReference type="PANTHER" id="PTHR34071:SF2">
    <property type="entry name" value="FLAVIN-NUCLEOTIDE-BINDING PROTEIN"/>
    <property type="match status" value="1"/>
</dbReference>
<evidence type="ECO:0000313" key="2">
    <source>
        <dbReference type="Proteomes" id="UP000705508"/>
    </source>
</evidence>
<evidence type="ECO:0000313" key="1">
    <source>
        <dbReference type="EMBL" id="MBM6948159.1"/>
    </source>
</evidence>
<comment type="caution">
    <text evidence="1">The sequence shown here is derived from an EMBL/GenBank/DDBJ whole genome shotgun (WGS) entry which is preliminary data.</text>
</comment>
<protein>
    <submittedName>
        <fullName evidence="1">Pyridoxamine 5'-phosphate oxidase family protein</fullName>
    </submittedName>
</protein>
<dbReference type="InterPro" id="IPR012349">
    <property type="entry name" value="Split_barrel_FMN-bd"/>
</dbReference>
<dbReference type="AlphaFoldDB" id="A0A939BGQ8"/>
<proteinExistence type="predicted"/>
<reference evidence="1" key="2">
    <citation type="journal article" date="2021" name="Sci. Rep.">
        <title>The distribution of antibiotic resistance genes in chicken gut microbiota commensals.</title>
        <authorList>
            <person name="Juricova H."/>
            <person name="Matiasovicova J."/>
            <person name="Kubasova T."/>
            <person name="Cejkova D."/>
            <person name="Rychlik I."/>
        </authorList>
    </citation>
    <scope>NUCLEOTIDE SEQUENCE</scope>
    <source>
        <strain evidence="1">An582</strain>
    </source>
</reference>
<gene>
    <name evidence="1" type="ORF">H6A20_05745</name>
</gene>
<dbReference type="Gene3D" id="2.30.110.10">
    <property type="entry name" value="Electron Transport, Fmn-binding Protein, Chain A"/>
    <property type="match status" value="1"/>
</dbReference>
<dbReference type="Pfam" id="PF12900">
    <property type="entry name" value="Pyridox_ox_2"/>
    <property type="match status" value="1"/>
</dbReference>
<reference evidence="1" key="1">
    <citation type="submission" date="2020-08" db="EMBL/GenBank/DDBJ databases">
        <authorList>
            <person name="Cejkova D."/>
            <person name="Kubasova T."/>
            <person name="Jahodarova E."/>
            <person name="Rychlik I."/>
        </authorList>
    </citation>
    <scope>NUCLEOTIDE SEQUENCE</scope>
    <source>
        <strain evidence="1">An582</strain>
    </source>
</reference>